<proteinExistence type="predicted"/>
<accession>A0A7J8Q1T5</accession>
<evidence type="ECO:0008006" key="4">
    <source>
        <dbReference type="Google" id="ProtNLM"/>
    </source>
</evidence>
<dbReference type="Proteomes" id="UP000593578">
    <property type="component" value="Unassembled WGS sequence"/>
</dbReference>
<feature type="chain" id="PRO_5029730000" description="Leucine-rich repeat-containing N-terminal plant-type domain-containing protein" evidence="1">
    <location>
        <begin position="28"/>
        <end position="86"/>
    </location>
</feature>
<evidence type="ECO:0000256" key="1">
    <source>
        <dbReference type="SAM" id="SignalP"/>
    </source>
</evidence>
<gene>
    <name evidence="2" type="ORF">Gorai_011970</name>
</gene>
<feature type="signal peptide" evidence="1">
    <location>
        <begin position="1"/>
        <end position="27"/>
    </location>
</feature>
<dbReference type="EMBL" id="JABEZZ010000009">
    <property type="protein sequence ID" value="MBA0595092.1"/>
    <property type="molecule type" value="Genomic_DNA"/>
</dbReference>
<keyword evidence="1" id="KW-0732">Signal</keyword>
<reference evidence="2 3" key="1">
    <citation type="journal article" date="2019" name="Genome Biol. Evol.">
        <title>Insights into the evolution of the New World diploid cottons (Gossypium, subgenus Houzingenia) based on genome sequencing.</title>
        <authorList>
            <person name="Grover C.E."/>
            <person name="Arick M.A. 2nd"/>
            <person name="Thrash A."/>
            <person name="Conover J.L."/>
            <person name="Sanders W.S."/>
            <person name="Peterson D.G."/>
            <person name="Frelichowski J.E."/>
            <person name="Scheffler J.A."/>
            <person name="Scheffler B.E."/>
            <person name="Wendel J.F."/>
        </authorList>
    </citation>
    <scope>NUCLEOTIDE SEQUENCE [LARGE SCALE GENOMIC DNA]</scope>
    <source>
        <strain evidence="2">8</strain>
        <tissue evidence="2">Leaf</tissue>
    </source>
</reference>
<evidence type="ECO:0000313" key="3">
    <source>
        <dbReference type="Proteomes" id="UP000593578"/>
    </source>
</evidence>
<evidence type="ECO:0000313" key="2">
    <source>
        <dbReference type="EMBL" id="MBA0595092.1"/>
    </source>
</evidence>
<dbReference type="AlphaFoldDB" id="A0A7J8Q1T5"/>
<name>A0A7J8Q1T5_GOSRA</name>
<sequence>MLFAKPIAFLLSAVLSFILLNTNKLDAATLPQDEVNVLNQIAKTMGGNNWNFDAGSCVSEKVNTDTGAGKNITCTCQNDTCHVTHM</sequence>
<protein>
    <recommendedName>
        <fullName evidence="4">Leucine-rich repeat-containing N-terminal plant-type domain-containing protein</fullName>
    </recommendedName>
</protein>
<comment type="caution">
    <text evidence="2">The sequence shown here is derived from an EMBL/GenBank/DDBJ whole genome shotgun (WGS) entry which is preliminary data.</text>
</comment>
<organism evidence="2 3">
    <name type="scientific">Gossypium raimondii</name>
    <name type="common">Peruvian cotton</name>
    <name type="synonym">Gossypium klotzschianum subsp. raimondii</name>
    <dbReference type="NCBI Taxonomy" id="29730"/>
    <lineage>
        <taxon>Eukaryota</taxon>
        <taxon>Viridiplantae</taxon>
        <taxon>Streptophyta</taxon>
        <taxon>Embryophyta</taxon>
        <taxon>Tracheophyta</taxon>
        <taxon>Spermatophyta</taxon>
        <taxon>Magnoliopsida</taxon>
        <taxon>eudicotyledons</taxon>
        <taxon>Gunneridae</taxon>
        <taxon>Pentapetalae</taxon>
        <taxon>rosids</taxon>
        <taxon>malvids</taxon>
        <taxon>Malvales</taxon>
        <taxon>Malvaceae</taxon>
        <taxon>Malvoideae</taxon>
        <taxon>Gossypium</taxon>
    </lineage>
</organism>